<protein>
    <submittedName>
        <fullName evidence="10">Homogentisate 1,2-dioxygenase</fullName>
    </submittedName>
</protein>
<dbReference type="RefSeq" id="WP_237382479.1">
    <property type="nucleotide sequence ID" value="NZ_CP071793.1"/>
</dbReference>
<dbReference type="GO" id="GO:0046872">
    <property type="term" value="F:metal ion binding"/>
    <property type="evidence" value="ECO:0007669"/>
    <property type="project" value="UniProtKB-KW"/>
</dbReference>
<dbReference type="GO" id="GO:0006570">
    <property type="term" value="P:tyrosine metabolic process"/>
    <property type="evidence" value="ECO:0007669"/>
    <property type="project" value="InterPro"/>
</dbReference>
<evidence type="ECO:0000256" key="6">
    <source>
        <dbReference type="ARBA" id="ARBA00023004"/>
    </source>
</evidence>
<evidence type="ECO:0000256" key="1">
    <source>
        <dbReference type="ARBA" id="ARBA00001962"/>
    </source>
</evidence>
<name>A0A8A4TTH6_SULCO</name>
<feature type="binding site" evidence="8">
    <location>
        <position position="335"/>
    </location>
    <ligand>
        <name>homogentisate</name>
        <dbReference type="ChEBI" id="CHEBI:16169"/>
    </ligand>
</feature>
<comment type="cofactor">
    <cofactor evidence="1 8">
        <name>Fe cation</name>
        <dbReference type="ChEBI" id="CHEBI:24875"/>
    </cofactor>
</comment>
<sequence>MPIYHQLGEMTQKKHVTFRKEDGSLYWEELFGTKGFSGIYSTLYRIHRPPVVTKVREHQITFLEEWQDAPRVPLHFYSHKAEHGGDILTARKYTLFNDECALASASFTDLDDSFYRNGKADEILFVHEGEGELHTEYGVLDIRQWDYLVIPRGVMYRFENLSENNRFFITECYGAVETPNRYRNEFGQLLEDAPFSERDIRRPRFRAPIDSKEECRLWLKAGQRVFDYTMAYHPFDVVGWDGYLYPWAFNIKDFQPIVGQIHLPPPIHQVFQAPGLVVCNFVPRLFDFHKDAVPAPYYHQNVDSDEVLYYVDGDFMSRKGIESGSITLHPGDVPHGPQPGKTEASVGVKDCYEYAVMVDTFRPLRVNGLVQPIMDEDYIRSWLG</sequence>
<feature type="binding site" evidence="8">
    <location>
        <position position="299"/>
    </location>
    <ligand>
        <name>Fe cation</name>
        <dbReference type="ChEBI" id="CHEBI:24875"/>
    </ligand>
</feature>
<dbReference type="InterPro" id="IPR014710">
    <property type="entry name" value="RmlC-like_jellyroll"/>
</dbReference>
<evidence type="ECO:0000256" key="5">
    <source>
        <dbReference type="ARBA" id="ARBA00023002"/>
    </source>
</evidence>
<dbReference type="GO" id="GO:0004411">
    <property type="term" value="F:homogentisate 1,2-dioxygenase activity"/>
    <property type="evidence" value="ECO:0007669"/>
    <property type="project" value="InterPro"/>
</dbReference>
<accession>A0A8A4TTH6</accession>
<proteinExistence type="inferred from homology"/>
<gene>
    <name evidence="10" type="ORF">J3U87_07850</name>
</gene>
<dbReference type="InterPro" id="IPR005708">
    <property type="entry name" value="Homogentis_dOase"/>
</dbReference>
<evidence type="ECO:0000256" key="7">
    <source>
        <dbReference type="PIRSR" id="PIRSR605708-1"/>
    </source>
</evidence>
<organism evidence="10 11">
    <name type="scientific">Sulfidibacter corallicola</name>
    <dbReference type="NCBI Taxonomy" id="2818388"/>
    <lineage>
        <taxon>Bacteria</taxon>
        <taxon>Pseudomonadati</taxon>
        <taxon>Acidobacteriota</taxon>
        <taxon>Holophagae</taxon>
        <taxon>Acanthopleuribacterales</taxon>
        <taxon>Acanthopleuribacteraceae</taxon>
        <taxon>Sulfidibacter</taxon>
    </lineage>
</organism>
<evidence type="ECO:0000256" key="8">
    <source>
        <dbReference type="PIRSR" id="PIRSR605708-2"/>
    </source>
</evidence>
<reference evidence="10" key="1">
    <citation type="submission" date="2021-03" db="EMBL/GenBank/DDBJ databases">
        <title>Acanthopleuribacteraceae sp. M133.</title>
        <authorList>
            <person name="Wang G."/>
        </authorList>
    </citation>
    <scope>NUCLEOTIDE SEQUENCE</scope>
    <source>
        <strain evidence="10">M133</strain>
    </source>
</reference>
<dbReference type="SUPFAM" id="SSF51182">
    <property type="entry name" value="RmlC-like cupins"/>
    <property type="match status" value="1"/>
</dbReference>
<evidence type="ECO:0000259" key="9">
    <source>
        <dbReference type="Pfam" id="PF20510"/>
    </source>
</evidence>
<dbReference type="AlphaFoldDB" id="A0A8A4TTH6"/>
<evidence type="ECO:0000313" key="11">
    <source>
        <dbReference type="Proteomes" id="UP000663929"/>
    </source>
</evidence>
<dbReference type="KEGG" id="scor:J3U87_07850"/>
<dbReference type="GO" id="GO:0006559">
    <property type="term" value="P:L-phenylalanine catabolic process"/>
    <property type="evidence" value="ECO:0007669"/>
    <property type="project" value="InterPro"/>
</dbReference>
<feature type="binding site" evidence="8">
    <location>
        <position position="335"/>
    </location>
    <ligand>
        <name>Fe cation</name>
        <dbReference type="ChEBI" id="CHEBI:24875"/>
    </ligand>
</feature>
<dbReference type="PANTHER" id="PTHR11056">
    <property type="entry name" value="HOMOGENTISATE 1,2-DIOXYGENASE"/>
    <property type="match status" value="1"/>
</dbReference>
<dbReference type="GO" id="GO:0005737">
    <property type="term" value="C:cytoplasm"/>
    <property type="evidence" value="ECO:0007669"/>
    <property type="project" value="TreeGrafter"/>
</dbReference>
<evidence type="ECO:0000256" key="2">
    <source>
        <dbReference type="ARBA" id="ARBA00007757"/>
    </source>
</evidence>
<dbReference type="Pfam" id="PF20510">
    <property type="entry name" value="HgmA_N"/>
    <property type="match status" value="1"/>
</dbReference>
<keyword evidence="4" id="KW-0223">Dioxygenase</keyword>
<keyword evidence="3 8" id="KW-0479">Metal-binding</keyword>
<feature type="domain" description="Homogentisate 1,2-dioxygenase N-terminal" evidence="9">
    <location>
        <begin position="108"/>
        <end position="250"/>
    </location>
</feature>
<evidence type="ECO:0000256" key="4">
    <source>
        <dbReference type="ARBA" id="ARBA00022964"/>
    </source>
</evidence>
<feature type="binding site" evidence="8">
    <location>
        <position position="305"/>
    </location>
    <ligand>
        <name>Fe cation</name>
        <dbReference type="ChEBI" id="CHEBI:24875"/>
    </ligand>
</feature>
<dbReference type="Gene3D" id="2.60.120.10">
    <property type="entry name" value="Jelly Rolls"/>
    <property type="match status" value="2"/>
</dbReference>
<keyword evidence="11" id="KW-1185">Reference proteome</keyword>
<dbReference type="Proteomes" id="UP000663929">
    <property type="component" value="Chromosome"/>
</dbReference>
<keyword evidence="6 8" id="KW-0408">Iron</keyword>
<keyword evidence="5" id="KW-0560">Oxidoreductase</keyword>
<comment type="similarity">
    <text evidence="2">Belongs to the homogentisate dioxygenase family.</text>
</comment>
<dbReference type="EMBL" id="CP071793">
    <property type="protein sequence ID" value="QTD52371.1"/>
    <property type="molecule type" value="Genomic_DNA"/>
</dbReference>
<feature type="active site" description="Proton acceptor" evidence="7">
    <location>
        <position position="262"/>
    </location>
</feature>
<evidence type="ECO:0000256" key="3">
    <source>
        <dbReference type="ARBA" id="ARBA00022723"/>
    </source>
</evidence>
<dbReference type="InterPro" id="IPR046452">
    <property type="entry name" value="HgmA_N"/>
</dbReference>
<dbReference type="InterPro" id="IPR011051">
    <property type="entry name" value="RmlC_Cupin_sf"/>
</dbReference>
<dbReference type="PANTHER" id="PTHR11056:SF0">
    <property type="entry name" value="HOMOGENTISATE 1,2-DIOXYGENASE"/>
    <property type="match status" value="1"/>
</dbReference>
<evidence type="ECO:0000313" key="10">
    <source>
        <dbReference type="EMBL" id="QTD52371.1"/>
    </source>
</evidence>